<keyword evidence="1" id="KW-0812">Transmembrane</keyword>
<dbReference type="PATRIC" id="fig|1326980.8.peg.1518"/>
<dbReference type="EMBL" id="JZWS01000357">
    <property type="protein sequence ID" value="KJR77852.1"/>
    <property type="molecule type" value="Genomic_DNA"/>
</dbReference>
<dbReference type="AlphaFoldDB" id="A0A0F2LJX4"/>
<sequence length="226" mass="24517">MSESLLKPGTTPWEIVVGYFVVAAAVAGLILWKARPKFTTLDLVYVAIGGAMTAVADHVVGDAIFLPSPIYPLVNPPVWFRIIVFFITVGLVRKVGAGMFGMAVFDLVGDLLHFGFGGEPLWLFEDVLTYGFMVDLTIFLTKGKIFGIGSKGSNYAMALIEGLLLGFAFTFVHPFFTYGFFAPLIFGFVPDQARILYLFISYLPGDLIIGAISGVISLRVAKTVAI</sequence>
<evidence type="ECO:0000313" key="3">
    <source>
        <dbReference type="EMBL" id="MCL7343835.1"/>
    </source>
</evidence>
<keyword evidence="1" id="KW-0472">Membrane</keyword>
<dbReference type="EMBL" id="JZWS02000002">
    <property type="protein sequence ID" value="MCL7343835.1"/>
    <property type="molecule type" value="Genomic_DNA"/>
</dbReference>
<feature type="transmembrane region" description="Helical" evidence="1">
    <location>
        <begin position="195"/>
        <end position="218"/>
    </location>
</feature>
<reference evidence="2" key="1">
    <citation type="submission" date="2015-03" db="EMBL/GenBank/DDBJ databases">
        <title>Metagenome Sequencing of an Archaeal-Dominated Microbial Community from a Hot Spring at the Los Azufres Geothermal Field, Mexico.</title>
        <authorList>
            <person name="Servin-Garciduenas L.E."/>
            <person name="Martinez-Romero E."/>
        </authorList>
    </citation>
    <scope>NUCLEOTIDE SEQUENCE [LARGE SCALE GENOMIC DNA]</scope>
    <source>
        <strain evidence="2">AZ1-454</strain>
    </source>
</reference>
<feature type="transmembrane region" description="Helical" evidence="1">
    <location>
        <begin position="12"/>
        <end position="32"/>
    </location>
</feature>
<reference evidence="3" key="2">
    <citation type="submission" date="2022-05" db="EMBL/GenBank/DDBJ databases">
        <title>Metagenome Sequencing of an Archaeal-Dominated Microbial Community from a Hot Spring at the Los Azufres Geothermal Field, Mexico.</title>
        <authorList>
            <person name="Marin-Paredes R."/>
            <person name="Martinez-Romero E."/>
            <person name="Servin-Garciduenas L.E."/>
        </authorList>
    </citation>
    <scope>NUCLEOTIDE SEQUENCE</scope>
    <source>
        <strain evidence="3">AZ1-454</strain>
    </source>
</reference>
<feature type="transmembrane region" description="Helical" evidence="1">
    <location>
        <begin position="78"/>
        <end position="101"/>
    </location>
</feature>
<gene>
    <name evidence="3" type="ORF">TQ35_004580</name>
    <name evidence="2" type="ORF">TQ35_10390</name>
</gene>
<feature type="transmembrane region" description="Helical" evidence="1">
    <location>
        <begin position="44"/>
        <end position="66"/>
    </location>
</feature>
<evidence type="ECO:0000313" key="2">
    <source>
        <dbReference type="EMBL" id="KJR77852.1"/>
    </source>
</evidence>
<organism evidence="2">
    <name type="scientific">Candidatus Aramenus sulfurataquae</name>
    <dbReference type="NCBI Taxonomy" id="1326980"/>
    <lineage>
        <taxon>Archaea</taxon>
        <taxon>Thermoproteota</taxon>
        <taxon>Thermoprotei</taxon>
        <taxon>Sulfolobales</taxon>
        <taxon>Sulfolobaceae</taxon>
        <taxon>Candidatus Aramenus</taxon>
    </lineage>
</organism>
<accession>A0A0F2LJX4</accession>
<comment type="caution">
    <text evidence="2">The sequence shown here is derived from an EMBL/GenBank/DDBJ whole genome shotgun (WGS) entry which is preliminary data.</text>
</comment>
<evidence type="ECO:0000256" key="1">
    <source>
        <dbReference type="SAM" id="Phobius"/>
    </source>
</evidence>
<proteinExistence type="predicted"/>
<keyword evidence="1" id="KW-1133">Transmembrane helix</keyword>
<protein>
    <submittedName>
        <fullName evidence="2">Uncharacterized protein</fullName>
    </submittedName>
</protein>
<name>A0A0F2LJX4_9CREN</name>
<feature type="transmembrane region" description="Helical" evidence="1">
    <location>
        <begin position="162"/>
        <end position="189"/>
    </location>
</feature>